<feature type="domain" description="Haem-binding uptake Tiki superfamily ChaN" evidence="2">
    <location>
        <begin position="49"/>
        <end position="243"/>
    </location>
</feature>
<dbReference type="EMBL" id="JBHTBQ010000014">
    <property type="protein sequence ID" value="MFC7420132.1"/>
    <property type="molecule type" value="Genomic_DNA"/>
</dbReference>
<dbReference type="SUPFAM" id="SSF159501">
    <property type="entry name" value="EreA/ChaN-like"/>
    <property type="match status" value="1"/>
</dbReference>
<keyword evidence="1" id="KW-0732">Signal</keyword>
<dbReference type="InterPro" id="IPR016773">
    <property type="entry name" value="Fe3_uptake_reg_CjrA_prd"/>
</dbReference>
<dbReference type="Gene3D" id="3.40.50.11550">
    <property type="match status" value="1"/>
</dbReference>
<dbReference type="PIRSF" id="PIRSF020419">
    <property type="entry name" value="Fe_uptake_reg_CjrA_prd"/>
    <property type="match status" value="1"/>
</dbReference>
<dbReference type="PROSITE" id="PS51257">
    <property type="entry name" value="PROKAR_LIPOPROTEIN"/>
    <property type="match status" value="1"/>
</dbReference>
<dbReference type="RefSeq" id="WP_380187760.1">
    <property type="nucleotide sequence ID" value="NZ_JBHTBQ010000014.1"/>
</dbReference>
<protein>
    <submittedName>
        <fullName evidence="3">ChaN family lipoprotein</fullName>
    </submittedName>
</protein>
<accession>A0ABW2QWU5</accession>
<keyword evidence="3" id="KW-0449">Lipoprotein</keyword>
<dbReference type="Pfam" id="PF04187">
    <property type="entry name" value="Cofac_haem_bdg"/>
    <property type="match status" value="1"/>
</dbReference>
<evidence type="ECO:0000259" key="2">
    <source>
        <dbReference type="Pfam" id="PF04187"/>
    </source>
</evidence>
<feature type="chain" id="PRO_5046951000" evidence="1">
    <location>
        <begin position="22"/>
        <end position="292"/>
    </location>
</feature>
<dbReference type="CDD" id="cd14727">
    <property type="entry name" value="ChanN-like"/>
    <property type="match status" value="1"/>
</dbReference>
<keyword evidence="4" id="KW-1185">Reference proteome</keyword>
<evidence type="ECO:0000313" key="3">
    <source>
        <dbReference type="EMBL" id="MFC7420132.1"/>
    </source>
</evidence>
<dbReference type="Proteomes" id="UP001596473">
    <property type="component" value="Unassembled WGS sequence"/>
</dbReference>
<dbReference type="Gene3D" id="1.10.8.760">
    <property type="entry name" value="Haem-binding uptake, Tiki superfamily, ChaN, domain 2"/>
    <property type="match status" value="1"/>
</dbReference>
<proteinExistence type="predicted"/>
<feature type="signal peptide" evidence="1">
    <location>
        <begin position="1"/>
        <end position="21"/>
    </location>
</feature>
<comment type="caution">
    <text evidence="3">The sequence shown here is derived from an EMBL/GenBank/DDBJ whole genome shotgun (WGS) entry which is preliminary data.</text>
</comment>
<evidence type="ECO:0000313" key="4">
    <source>
        <dbReference type="Proteomes" id="UP001596473"/>
    </source>
</evidence>
<reference evidence="4" key="1">
    <citation type="journal article" date="2019" name="Int. J. Syst. Evol. Microbiol.">
        <title>The Global Catalogue of Microorganisms (GCM) 10K type strain sequencing project: providing services to taxonomists for standard genome sequencing and annotation.</title>
        <authorList>
            <consortium name="The Broad Institute Genomics Platform"/>
            <consortium name="The Broad Institute Genome Sequencing Center for Infectious Disease"/>
            <person name="Wu L."/>
            <person name="Ma J."/>
        </authorList>
    </citation>
    <scope>NUCLEOTIDE SEQUENCE [LARGE SCALE GENOMIC DNA]</scope>
    <source>
        <strain evidence="4">CCUG 62945</strain>
    </source>
</reference>
<sequence>MKVLLSLCSLFLISCASLPPAKPTVVADMAQLGKIIDLKTGDVLSPEQLLNKLASQQRVVVGEQHDNRYHHQIELWLVQSLAKQRPQGSVLLEMLNPDQQSKVDKVKAWLQGNPVVRSERIAELLNWQGGWDWDLYGDLAVGLMHAPYPLLSANLDKPEMQAIYRSKPLLTGERSGQLAVRVKLETIVREMHDNQIETPQLLSMIAVQQQRDRRMAERLLAAPAPALLMAGGYHAAKDVGVPLHAQDLAPTQPVTVLMLAEQGAEIALAHADYVWLTPLAADEACFCIVPKH</sequence>
<dbReference type="InterPro" id="IPR007314">
    <property type="entry name" value="Cofac_haem-bd_dom"/>
</dbReference>
<name>A0ABW2QWU5_9NEIS</name>
<organism evidence="3 4">
    <name type="scientific">Iodobacter arcticus</name>
    <dbReference type="NCBI Taxonomy" id="590593"/>
    <lineage>
        <taxon>Bacteria</taxon>
        <taxon>Pseudomonadati</taxon>
        <taxon>Pseudomonadota</taxon>
        <taxon>Betaproteobacteria</taxon>
        <taxon>Neisseriales</taxon>
        <taxon>Chitinibacteraceae</taxon>
        <taxon>Iodobacter</taxon>
    </lineage>
</organism>
<evidence type="ECO:0000256" key="1">
    <source>
        <dbReference type="SAM" id="SignalP"/>
    </source>
</evidence>
<gene>
    <name evidence="3" type="ORF">ACFQNF_09575</name>
</gene>